<dbReference type="RefSeq" id="WP_294266593.1">
    <property type="nucleotide sequence ID" value="NZ_CP154834.1"/>
</dbReference>
<dbReference type="Proteomes" id="UP001463665">
    <property type="component" value="Chromosome"/>
</dbReference>
<accession>A0AAU6WSE2</accession>
<name>A0AAU6WSE2_9FLAO</name>
<feature type="transmembrane region" description="Helical" evidence="1">
    <location>
        <begin position="72"/>
        <end position="92"/>
    </location>
</feature>
<sequence>MIRILIVLYILYGLIFLIETFDFLEMLHTKPKDDHPTYGLVNVIFYQMEMIICFICAFSFIILISTKQSVSTLLFVSVLLLIFRASTVYYLYAYETEERWVPFIYKEANDFSMLFRRTFVPAQLICNVIAVISLSKRYFKDRKVKKKNLP</sequence>
<evidence type="ECO:0000313" key="2">
    <source>
        <dbReference type="EMBL" id="XAO75355.1"/>
    </source>
</evidence>
<reference evidence="2 3" key="1">
    <citation type="submission" date="2024-04" db="EMBL/GenBank/DDBJ databases">
        <title>Genome sequencing and assembly of rice foliar adapted Chryseobacterium endophyticum OsEnb-ALM-A6.</title>
        <authorList>
            <person name="Kumar S."/>
            <person name="Javed M."/>
            <person name="Chouhan V."/>
            <person name="Charishma K."/>
            <person name="Patel A."/>
            <person name="Kumar M."/>
            <person name="Sahu K.P."/>
            <person name="Kumar A."/>
        </authorList>
    </citation>
    <scope>NUCLEOTIDE SEQUENCE [LARGE SCALE GENOMIC DNA]</scope>
    <source>
        <strain evidence="2 3">OsEnb-ALM-A6</strain>
    </source>
</reference>
<keyword evidence="1" id="KW-1133">Transmembrane helix</keyword>
<feature type="transmembrane region" description="Helical" evidence="1">
    <location>
        <begin position="7"/>
        <end position="24"/>
    </location>
</feature>
<evidence type="ECO:0000313" key="3">
    <source>
        <dbReference type="Proteomes" id="UP001463665"/>
    </source>
</evidence>
<keyword evidence="3" id="KW-1185">Reference proteome</keyword>
<keyword evidence="1" id="KW-0812">Transmembrane</keyword>
<dbReference type="AlphaFoldDB" id="A0AAU6WSE2"/>
<evidence type="ECO:0000256" key="1">
    <source>
        <dbReference type="SAM" id="Phobius"/>
    </source>
</evidence>
<feature type="transmembrane region" description="Helical" evidence="1">
    <location>
        <begin position="44"/>
        <end position="65"/>
    </location>
</feature>
<feature type="transmembrane region" description="Helical" evidence="1">
    <location>
        <begin position="119"/>
        <end position="139"/>
    </location>
</feature>
<organism evidence="2 3">
    <name type="scientific">Chryseobacterium endophyticum</name>
    <dbReference type="NCBI Taxonomy" id="1854762"/>
    <lineage>
        <taxon>Bacteria</taxon>
        <taxon>Pseudomonadati</taxon>
        <taxon>Bacteroidota</taxon>
        <taxon>Flavobacteriia</taxon>
        <taxon>Flavobacteriales</taxon>
        <taxon>Weeksellaceae</taxon>
        <taxon>Chryseobacterium group</taxon>
        <taxon>Chryseobacterium</taxon>
    </lineage>
</organism>
<gene>
    <name evidence="2" type="ORF">AAFP95_05245</name>
</gene>
<protein>
    <submittedName>
        <fullName evidence="2">Uncharacterized protein</fullName>
    </submittedName>
</protein>
<keyword evidence="1" id="KW-0472">Membrane</keyword>
<dbReference type="EMBL" id="CP154834">
    <property type="protein sequence ID" value="XAO75355.1"/>
    <property type="molecule type" value="Genomic_DNA"/>
</dbReference>
<proteinExistence type="predicted"/>